<organism evidence="3 4">
    <name type="scientific">Tolypothrix tenuis PCC 7101</name>
    <dbReference type="NCBI Taxonomy" id="231146"/>
    <lineage>
        <taxon>Bacteria</taxon>
        <taxon>Bacillati</taxon>
        <taxon>Cyanobacteriota</taxon>
        <taxon>Cyanophyceae</taxon>
        <taxon>Nostocales</taxon>
        <taxon>Tolypothrichaceae</taxon>
        <taxon>Tolypothrix</taxon>
    </lineage>
</organism>
<gene>
    <name evidence="3" type="ORF">NIES37_26000</name>
</gene>
<proteinExistence type="predicted"/>
<dbReference type="PANTHER" id="PTHR34408:SF2">
    <property type="entry name" value="CELL WALL-BINDING PROTEIN YWSB"/>
    <property type="match status" value="1"/>
</dbReference>
<dbReference type="SMART" id="SM00287">
    <property type="entry name" value="SH3b"/>
    <property type="match status" value="2"/>
</dbReference>
<dbReference type="KEGG" id="ttq:NIES37_26000"/>
<sequence>MRINKVKNQVLKLATGLALMCTTVAINTGIADQIALAKSKNPTKCNLFAYVDVSDGQTLNVRSGTSTNNKILGQVPVNETVQVVAVLGNWAKITNTSSGFKGTGWVSLPKLGLSTRGYGTKGVKLYAKTSAKSKVIVRVPPNTSVKLLGCQGGWALVQYKGVNGWLVREDQCGAALTSCS</sequence>
<keyword evidence="4" id="KW-1185">Reference proteome</keyword>
<protein>
    <submittedName>
        <fullName evidence="3">SH3 type 3 domain-containing protein</fullName>
    </submittedName>
</protein>
<feature type="chain" id="PRO_5012147943" evidence="1">
    <location>
        <begin position="26"/>
        <end position="180"/>
    </location>
</feature>
<evidence type="ECO:0000256" key="1">
    <source>
        <dbReference type="SAM" id="SignalP"/>
    </source>
</evidence>
<reference evidence="3 4" key="1">
    <citation type="submission" date="2017-06" db="EMBL/GenBank/DDBJ databases">
        <title>Genome sequencing of cyanobaciteial culture collection at National Institute for Environmental Studies (NIES).</title>
        <authorList>
            <person name="Hirose Y."/>
            <person name="Shimura Y."/>
            <person name="Fujisawa T."/>
            <person name="Nakamura Y."/>
            <person name="Kawachi M."/>
        </authorList>
    </citation>
    <scope>NUCLEOTIDE SEQUENCE [LARGE SCALE GENOMIC DNA]</scope>
    <source>
        <strain evidence="3 4">NIES-37</strain>
    </source>
</reference>
<dbReference type="AlphaFoldDB" id="A0A1Z4MYU5"/>
<dbReference type="InterPro" id="IPR003646">
    <property type="entry name" value="SH3-like_bac-type"/>
</dbReference>
<dbReference type="Pfam" id="PF08239">
    <property type="entry name" value="SH3_3"/>
    <property type="match status" value="2"/>
</dbReference>
<dbReference type="InterPro" id="IPR052354">
    <property type="entry name" value="Cell_Wall_Dynamics_Protein"/>
</dbReference>
<evidence type="ECO:0000313" key="4">
    <source>
        <dbReference type="Proteomes" id="UP000218785"/>
    </source>
</evidence>
<feature type="domain" description="SH3b" evidence="2">
    <location>
        <begin position="48"/>
        <end position="115"/>
    </location>
</feature>
<dbReference type="Proteomes" id="UP000218785">
    <property type="component" value="Chromosome"/>
</dbReference>
<dbReference type="PANTHER" id="PTHR34408">
    <property type="entry name" value="FAMILY PROTEIN, PUTATIVE-RELATED"/>
    <property type="match status" value="1"/>
</dbReference>
<feature type="signal peptide" evidence="1">
    <location>
        <begin position="1"/>
        <end position="25"/>
    </location>
</feature>
<accession>A0A1Z4MYU5</accession>
<evidence type="ECO:0000313" key="3">
    <source>
        <dbReference type="EMBL" id="BAY98648.1"/>
    </source>
</evidence>
<evidence type="ECO:0000259" key="2">
    <source>
        <dbReference type="PROSITE" id="PS51781"/>
    </source>
</evidence>
<name>A0A1Z4MYU5_9CYAN</name>
<dbReference type="EMBL" id="AP018248">
    <property type="protein sequence ID" value="BAY98648.1"/>
    <property type="molecule type" value="Genomic_DNA"/>
</dbReference>
<dbReference type="PROSITE" id="PS51781">
    <property type="entry name" value="SH3B"/>
    <property type="match status" value="1"/>
</dbReference>
<keyword evidence="1" id="KW-0732">Signal</keyword>
<dbReference type="Gene3D" id="2.30.30.40">
    <property type="entry name" value="SH3 Domains"/>
    <property type="match status" value="2"/>
</dbReference>